<reference evidence="1 2" key="1">
    <citation type="submission" date="2017-07" db="EMBL/GenBank/DDBJ databases">
        <title>Niveispirillum cyanobacteriorum sp. nov., isolated from cyanobacterial aggregates in a eutrophic lake.</title>
        <authorList>
            <person name="Cai H."/>
        </authorList>
    </citation>
    <scope>NUCLEOTIDE SEQUENCE [LARGE SCALE GENOMIC DNA]</scope>
    <source>
        <strain evidence="2">TH1-14</strain>
    </source>
</reference>
<evidence type="ECO:0000313" key="1">
    <source>
        <dbReference type="EMBL" id="OYQ36203.1"/>
    </source>
</evidence>
<proteinExistence type="predicted"/>
<dbReference type="EMBL" id="NOXU01000023">
    <property type="protein sequence ID" value="OYQ36203.1"/>
    <property type="molecule type" value="Genomic_DNA"/>
</dbReference>
<evidence type="ECO:0000313" key="2">
    <source>
        <dbReference type="Proteomes" id="UP000216998"/>
    </source>
</evidence>
<name>A0A255Z3V9_9PROT</name>
<protein>
    <submittedName>
        <fullName evidence="1">Uncharacterized protein</fullName>
    </submittedName>
</protein>
<gene>
    <name evidence="1" type="ORF">CHU95_05280</name>
</gene>
<sequence length="194" mass="21245">MIAFLDPAYPLQGQSAALNSDQDDMMSWIKSQNNINAAGAVKGHLLNDNLGGTAMNANLFPLTKAANAVHLKTAENDVKNKVWNDQTPTYYYVDAEIGGGTIDKLTGEIGDWNMHTNKVSNLRSFTVVSHLKKPNDMETANPDDNDYVKAEQRNAAAFSHGLALKPHSRVSELNDDWAGLRDISGSTTKFTYES</sequence>
<comment type="caution">
    <text evidence="1">The sequence shown here is derived from an EMBL/GenBank/DDBJ whole genome shotgun (WGS) entry which is preliminary data.</text>
</comment>
<keyword evidence="2" id="KW-1185">Reference proteome</keyword>
<accession>A0A255Z3V9</accession>
<dbReference type="AlphaFoldDB" id="A0A255Z3V9"/>
<dbReference type="Proteomes" id="UP000216998">
    <property type="component" value="Unassembled WGS sequence"/>
</dbReference>
<organism evidence="1 2">
    <name type="scientific">Niveispirillum lacus</name>
    <dbReference type="NCBI Taxonomy" id="1981099"/>
    <lineage>
        <taxon>Bacteria</taxon>
        <taxon>Pseudomonadati</taxon>
        <taxon>Pseudomonadota</taxon>
        <taxon>Alphaproteobacteria</taxon>
        <taxon>Rhodospirillales</taxon>
        <taxon>Azospirillaceae</taxon>
        <taxon>Niveispirillum</taxon>
    </lineage>
</organism>